<sequence length="74" mass="8551">MTQAYEELIEMEIAEVEEIGHSTAQESVESEVDELLGDLNPRYFEETYSLEEAKNKVYSSDINFSSSFNIFNPY</sequence>
<evidence type="ECO:0000313" key="1">
    <source>
        <dbReference type="EMBL" id="KKM93208.1"/>
    </source>
</evidence>
<comment type="caution">
    <text evidence="1">The sequence shown here is derived from an EMBL/GenBank/DDBJ whole genome shotgun (WGS) entry which is preliminary data.</text>
</comment>
<accession>A0A0F9LIE5</accession>
<gene>
    <name evidence="1" type="ORF">LCGC14_1210660</name>
</gene>
<reference evidence="1" key="1">
    <citation type="journal article" date="2015" name="Nature">
        <title>Complex archaea that bridge the gap between prokaryotes and eukaryotes.</title>
        <authorList>
            <person name="Spang A."/>
            <person name="Saw J.H."/>
            <person name="Jorgensen S.L."/>
            <person name="Zaremba-Niedzwiedzka K."/>
            <person name="Martijn J."/>
            <person name="Lind A.E."/>
            <person name="van Eijk R."/>
            <person name="Schleper C."/>
            <person name="Guy L."/>
            <person name="Ettema T.J."/>
        </authorList>
    </citation>
    <scope>NUCLEOTIDE SEQUENCE</scope>
</reference>
<dbReference type="EMBL" id="LAZR01006297">
    <property type="protein sequence ID" value="KKM93208.1"/>
    <property type="molecule type" value="Genomic_DNA"/>
</dbReference>
<protein>
    <submittedName>
        <fullName evidence="1">Uncharacterized protein</fullName>
    </submittedName>
</protein>
<organism evidence="1">
    <name type="scientific">marine sediment metagenome</name>
    <dbReference type="NCBI Taxonomy" id="412755"/>
    <lineage>
        <taxon>unclassified sequences</taxon>
        <taxon>metagenomes</taxon>
        <taxon>ecological metagenomes</taxon>
    </lineage>
</organism>
<proteinExistence type="predicted"/>
<dbReference type="AlphaFoldDB" id="A0A0F9LIE5"/>
<name>A0A0F9LIE5_9ZZZZ</name>